<keyword evidence="1" id="KW-0449">Lipoprotein</keyword>
<dbReference type="Pfam" id="PF15889">
    <property type="entry name" value="DUF4738"/>
    <property type="match status" value="1"/>
</dbReference>
<dbReference type="STRING" id="483216.BACEGG_02674"/>
<organism evidence="1 2">
    <name type="scientific">Bacteroides eggerthii</name>
    <dbReference type="NCBI Taxonomy" id="28111"/>
    <lineage>
        <taxon>Bacteria</taxon>
        <taxon>Pseudomonadati</taxon>
        <taxon>Bacteroidota</taxon>
        <taxon>Bacteroidia</taxon>
        <taxon>Bacteroidales</taxon>
        <taxon>Bacteroidaceae</taxon>
        <taxon>Bacteroides</taxon>
    </lineage>
</organism>
<dbReference type="EMBL" id="UFSX01000001">
    <property type="protein sequence ID" value="SUV29193.1"/>
    <property type="molecule type" value="Genomic_DNA"/>
</dbReference>
<gene>
    <name evidence="1" type="ORF">NCTC11155_01165</name>
</gene>
<protein>
    <submittedName>
        <fullName evidence="1">Putative lipoprotein</fullName>
    </submittedName>
</protein>
<dbReference type="InterPro" id="IPR031762">
    <property type="entry name" value="DUF4738"/>
</dbReference>
<dbReference type="AlphaFoldDB" id="A0A380YKY5"/>
<evidence type="ECO:0000313" key="1">
    <source>
        <dbReference type="EMBL" id="SUV29193.1"/>
    </source>
</evidence>
<dbReference type="RefSeq" id="WP_004290986.1">
    <property type="nucleotide sequence ID" value="NZ_CABKNQ010000018.1"/>
</dbReference>
<accession>A0A380YKY5</accession>
<dbReference type="Gene3D" id="2.40.128.510">
    <property type="entry name" value="Protein of unknown function DUF4738"/>
    <property type="match status" value="1"/>
</dbReference>
<dbReference type="GeneID" id="93071084"/>
<sequence length="264" mass="30338">MKMKRLIIELCCAIALVACGNSQESKAGEEDLRAKSLLQGIWIEDETELPLMRIEGDTIYYTDPQNIPVSFKIIRDTMYVYGNNTAAYKIDRQTEYSFWFHSLADEIVKLHKSENPEDILAFENKEVEVIPITEVMKKDSVVMYKGIRYRGYVYINPSKMKVIRTSYSEDGISVDNVYYDNVIHICVYEGRQMLYGKDITKKMFAGIFPTETLNQMILADMNFMGVNNKGYQYQATLCVPESSVYSLANITIGFDNQMSIKKAE</sequence>
<proteinExistence type="predicted"/>
<name>A0A380YKY5_9BACE</name>
<reference evidence="1 2" key="1">
    <citation type="submission" date="2018-06" db="EMBL/GenBank/DDBJ databases">
        <authorList>
            <consortium name="Pathogen Informatics"/>
            <person name="Doyle S."/>
        </authorList>
    </citation>
    <scope>NUCLEOTIDE SEQUENCE [LARGE SCALE GENOMIC DNA]</scope>
    <source>
        <strain evidence="1 2">NCTC11155</strain>
    </source>
</reference>
<dbReference type="Proteomes" id="UP000254424">
    <property type="component" value="Unassembled WGS sequence"/>
</dbReference>
<evidence type="ECO:0000313" key="2">
    <source>
        <dbReference type="Proteomes" id="UP000254424"/>
    </source>
</evidence>
<dbReference type="OrthoDB" id="1036657at2"/>